<dbReference type="AlphaFoldDB" id="A0A7W9B864"/>
<evidence type="ECO:0000313" key="2">
    <source>
        <dbReference type="Proteomes" id="UP000537161"/>
    </source>
</evidence>
<organism evidence="1 2">
    <name type="scientific">Sphingopyxis panaciterrulae</name>
    <dbReference type="NCBI Taxonomy" id="462372"/>
    <lineage>
        <taxon>Bacteria</taxon>
        <taxon>Pseudomonadati</taxon>
        <taxon>Pseudomonadota</taxon>
        <taxon>Alphaproteobacteria</taxon>
        <taxon>Sphingomonadales</taxon>
        <taxon>Sphingomonadaceae</taxon>
        <taxon>Sphingopyxis</taxon>
    </lineage>
</organism>
<dbReference type="EMBL" id="JACIJH010000013">
    <property type="protein sequence ID" value="MBB5707981.1"/>
    <property type="molecule type" value="Genomic_DNA"/>
</dbReference>
<dbReference type="InterPro" id="IPR012863">
    <property type="entry name" value="DUF1636"/>
</dbReference>
<dbReference type="Proteomes" id="UP000537161">
    <property type="component" value="Unassembled WGS sequence"/>
</dbReference>
<dbReference type="Pfam" id="PF07845">
    <property type="entry name" value="DUF1636"/>
    <property type="match status" value="1"/>
</dbReference>
<evidence type="ECO:0000313" key="1">
    <source>
        <dbReference type="EMBL" id="MBB5707981.1"/>
    </source>
</evidence>
<keyword evidence="2" id="KW-1185">Reference proteome</keyword>
<accession>A0A7W9B864</accession>
<comment type="caution">
    <text evidence="1">The sequence shown here is derived from an EMBL/GenBank/DDBJ whole genome shotgun (WGS) entry which is preliminary data.</text>
</comment>
<reference evidence="1 2" key="1">
    <citation type="submission" date="2020-08" db="EMBL/GenBank/DDBJ databases">
        <title>Genomic Encyclopedia of Type Strains, Phase IV (KMG-IV): sequencing the most valuable type-strain genomes for metagenomic binning, comparative biology and taxonomic classification.</title>
        <authorList>
            <person name="Goeker M."/>
        </authorList>
    </citation>
    <scope>NUCLEOTIDE SEQUENCE [LARGE SCALE GENOMIC DNA]</scope>
    <source>
        <strain evidence="1 2">DSM 27163</strain>
    </source>
</reference>
<sequence length="137" mass="14533">MTMLRPAADGPSVIACNSCRHSGDAREDGEGVRGGARLAGLLRDLADSEPVYARIAVEEMPCLFACKDFCTVHIRAPGKLGYVLGRFAPDEAAARAILDYAVHHTASAEGRVAYADWPDGVKGHFLVRVPPPGFVAA</sequence>
<gene>
    <name evidence="1" type="ORF">FHR21_003351</name>
</gene>
<name>A0A7W9B864_9SPHN</name>
<proteinExistence type="predicted"/>
<protein>
    <submittedName>
        <fullName evidence="1">Putative metal-binding protein</fullName>
    </submittedName>
</protein>